<evidence type="ECO:0000259" key="4">
    <source>
        <dbReference type="PROSITE" id="PS50196"/>
    </source>
</evidence>
<sequence>MATDIMTDDPHNTSDISDQVEASAAKEDAETTATRRELKQTSISEKAGQQQPSISQDDKSASDDDNAPKDKPAAGVRKVTPPVALGVPSDETLTEQISSPKKKRAHAELDENKDVAEAPLEGGGTTATDSKNTAAVTLNRTTRSEPEKKRPRDRQASASAVKSGQEEVEPLSASASPRSSMEELAKSPPTITATVRLPTTAATTTDKPQTSASAFASSGFAKLGTSSASPFASASGASPFASAGTGKPSVFGSAGTSSFGSVLGGSTGPAPAKLNFSSSSTASPFASALNGQAGGGSVFKSSPFGSAFGGASALSGGGARLANFGKPGEALKSGKPAKPFGAPESDAEDEDKEEDGEEENGEGAGADGEEDNKGDDEKEESERKRLKLHKIVVDDGESSEVTLFSQRAKMYVMEKGVGWKERGAGMLKVNVPRATVEFENDGSPDANSFDASVLEDKDYSGPKNVRLIMRQDHTLRVILNTIVLPAMQFKIEKKLKAATVLFTAFENGEAQLVQMKLSNANADVFSDLVEMLKKGLTDV</sequence>
<feature type="compositionally biased region" description="Basic and acidic residues" evidence="3">
    <location>
        <begin position="142"/>
        <end position="155"/>
    </location>
</feature>
<dbReference type="AlphaFoldDB" id="A0AAN7AAZ7"/>
<gene>
    <name evidence="5" type="ORF">QBC36DRAFT_316903</name>
</gene>
<dbReference type="SUPFAM" id="SSF50729">
    <property type="entry name" value="PH domain-like"/>
    <property type="match status" value="1"/>
</dbReference>
<comment type="caution">
    <text evidence="5">The sequence shown here is derived from an EMBL/GenBank/DDBJ whole genome shotgun (WGS) entry which is preliminary data.</text>
</comment>
<dbReference type="SMART" id="SM00160">
    <property type="entry name" value="RanBD"/>
    <property type="match status" value="1"/>
</dbReference>
<evidence type="ECO:0000313" key="5">
    <source>
        <dbReference type="EMBL" id="KAK4181926.1"/>
    </source>
</evidence>
<dbReference type="PROSITE" id="PS50196">
    <property type="entry name" value="RANBD1"/>
    <property type="match status" value="1"/>
</dbReference>
<dbReference type="Proteomes" id="UP001302321">
    <property type="component" value="Unassembled WGS sequence"/>
</dbReference>
<feature type="compositionally biased region" description="Acidic residues" evidence="3">
    <location>
        <begin position="345"/>
        <end position="379"/>
    </location>
</feature>
<dbReference type="GO" id="GO:0005634">
    <property type="term" value="C:nucleus"/>
    <property type="evidence" value="ECO:0007669"/>
    <property type="project" value="UniProtKB-SubCell"/>
</dbReference>
<feature type="compositionally biased region" description="Low complexity" evidence="3">
    <location>
        <begin position="192"/>
        <end position="246"/>
    </location>
</feature>
<dbReference type="PANTHER" id="PTHR23138:SF142">
    <property type="entry name" value="RAN-BINDING PROTEIN 3B-RELATED"/>
    <property type="match status" value="1"/>
</dbReference>
<keyword evidence="2" id="KW-0539">Nucleus</keyword>
<name>A0AAN7AAZ7_9PEZI</name>
<accession>A0AAN7AAZ7</accession>
<dbReference type="InterPro" id="IPR045255">
    <property type="entry name" value="RanBP1-like"/>
</dbReference>
<feature type="region of interest" description="Disordered" evidence="3">
    <location>
        <begin position="318"/>
        <end position="383"/>
    </location>
</feature>
<feature type="compositionally biased region" description="Basic and acidic residues" evidence="3">
    <location>
        <begin position="106"/>
        <end position="116"/>
    </location>
</feature>
<dbReference type="InterPro" id="IPR011993">
    <property type="entry name" value="PH-like_dom_sf"/>
</dbReference>
<dbReference type="Pfam" id="PF00638">
    <property type="entry name" value="Ran_BP1"/>
    <property type="match status" value="1"/>
</dbReference>
<evidence type="ECO:0000313" key="6">
    <source>
        <dbReference type="Proteomes" id="UP001302321"/>
    </source>
</evidence>
<proteinExistence type="predicted"/>
<feature type="compositionally biased region" description="Low complexity" evidence="3">
    <location>
        <begin position="276"/>
        <end position="288"/>
    </location>
</feature>
<evidence type="ECO:0000256" key="2">
    <source>
        <dbReference type="ARBA" id="ARBA00023242"/>
    </source>
</evidence>
<reference evidence="5" key="1">
    <citation type="journal article" date="2023" name="Mol. Phylogenet. Evol.">
        <title>Genome-scale phylogeny and comparative genomics of the fungal order Sordariales.</title>
        <authorList>
            <person name="Hensen N."/>
            <person name="Bonometti L."/>
            <person name="Westerberg I."/>
            <person name="Brannstrom I.O."/>
            <person name="Guillou S."/>
            <person name="Cros-Aarteil S."/>
            <person name="Calhoun S."/>
            <person name="Haridas S."/>
            <person name="Kuo A."/>
            <person name="Mondo S."/>
            <person name="Pangilinan J."/>
            <person name="Riley R."/>
            <person name="LaButti K."/>
            <person name="Andreopoulos B."/>
            <person name="Lipzen A."/>
            <person name="Chen C."/>
            <person name="Yan M."/>
            <person name="Daum C."/>
            <person name="Ng V."/>
            <person name="Clum A."/>
            <person name="Steindorff A."/>
            <person name="Ohm R.A."/>
            <person name="Martin F."/>
            <person name="Silar P."/>
            <person name="Natvig D.O."/>
            <person name="Lalanne C."/>
            <person name="Gautier V."/>
            <person name="Ament-Velasquez S.L."/>
            <person name="Kruys A."/>
            <person name="Hutchinson M.I."/>
            <person name="Powell A.J."/>
            <person name="Barry K."/>
            <person name="Miller A.N."/>
            <person name="Grigoriev I.V."/>
            <person name="Debuchy R."/>
            <person name="Gladieux P."/>
            <person name="Hiltunen Thoren M."/>
            <person name="Johannesson H."/>
        </authorList>
    </citation>
    <scope>NUCLEOTIDE SEQUENCE</scope>
    <source>
        <strain evidence="5">CBS 892.96</strain>
    </source>
</reference>
<feature type="compositionally biased region" description="Polar residues" evidence="3">
    <location>
        <begin position="40"/>
        <end position="55"/>
    </location>
</feature>
<evidence type="ECO:0000256" key="1">
    <source>
        <dbReference type="ARBA" id="ARBA00004123"/>
    </source>
</evidence>
<feature type="compositionally biased region" description="Polar residues" evidence="3">
    <location>
        <begin position="126"/>
        <end position="141"/>
    </location>
</feature>
<protein>
    <recommendedName>
        <fullName evidence="4">RanBD1 domain-containing protein</fullName>
    </recommendedName>
</protein>
<feature type="region of interest" description="Disordered" evidence="3">
    <location>
        <begin position="1"/>
        <end position="301"/>
    </location>
</feature>
<feature type="domain" description="RanBD1" evidence="4">
    <location>
        <begin position="393"/>
        <end position="539"/>
    </location>
</feature>
<dbReference type="PANTHER" id="PTHR23138">
    <property type="entry name" value="RAN BINDING PROTEIN"/>
    <property type="match status" value="1"/>
</dbReference>
<dbReference type="Gene3D" id="2.30.29.30">
    <property type="entry name" value="Pleckstrin-homology domain (PH domain)/Phosphotyrosine-binding domain (PTB)"/>
    <property type="match status" value="1"/>
</dbReference>
<comment type="subcellular location">
    <subcellularLocation>
        <location evidence="1">Nucleus</location>
    </subcellularLocation>
</comment>
<feature type="compositionally biased region" description="Basic and acidic residues" evidence="3">
    <location>
        <begin position="56"/>
        <end position="72"/>
    </location>
</feature>
<reference evidence="5" key="2">
    <citation type="submission" date="2023-05" db="EMBL/GenBank/DDBJ databases">
        <authorList>
            <consortium name="Lawrence Berkeley National Laboratory"/>
            <person name="Steindorff A."/>
            <person name="Hensen N."/>
            <person name="Bonometti L."/>
            <person name="Westerberg I."/>
            <person name="Brannstrom I.O."/>
            <person name="Guillou S."/>
            <person name="Cros-Aarteil S."/>
            <person name="Calhoun S."/>
            <person name="Haridas S."/>
            <person name="Kuo A."/>
            <person name="Mondo S."/>
            <person name="Pangilinan J."/>
            <person name="Riley R."/>
            <person name="Labutti K."/>
            <person name="Andreopoulos B."/>
            <person name="Lipzen A."/>
            <person name="Chen C."/>
            <person name="Yanf M."/>
            <person name="Daum C."/>
            <person name="Ng V."/>
            <person name="Clum A."/>
            <person name="Ohm R."/>
            <person name="Martin F."/>
            <person name="Silar P."/>
            <person name="Natvig D."/>
            <person name="Lalanne C."/>
            <person name="Gautier V."/>
            <person name="Ament-Velasquez S.L."/>
            <person name="Kruys A."/>
            <person name="Hutchinson M.I."/>
            <person name="Powell A.J."/>
            <person name="Barry K."/>
            <person name="Miller A.N."/>
            <person name="Grigoriev I.V."/>
            <person name="Debuchy R."/>
            <person name="Gladieux P."/>
            <person name="Thoren M.H."/>
            <person name="Johannesson H."/>
        </authorList>
    </citation>
    <scope>NUCLEOTIDE SEQUENCE</scope>
    <source>
        <strain evidence="5">CBS 892.96</strain>
    </source>
</reference>
<evidence type="ECO:0000256" key="3">
    <source>
        <dbReference type="SAM" id="MobiDB-lite"/>
    </source>
</evidence>
<dbReference type="InterPro" id="IPR000156">
    <property type="entry name" value="Ran_bind_dom"/>
</dbReference>
<organism evidence="5 6">
    <name type="scientific">Triangularia setosa</name>
    <dbReference type="NCBI Taxonomy" id="2587417"/>
    <lineage>
        <taxon>Eukaryota</taxon>
        <taxon>Fungi</taxon>
        <taxon>Dikarya</taxon>
        <taxon>Ascomycota</taxon>
        <taxon>Pezizomycotina</taxon>
        <taxon>Sordariomycetes</taxon>
        <taxon>Sordariomycetidae</taxon>
        <taxon>Sordariales</taxon>
        <taxon>Podosporaceae</taxon>
        <taxon>Triangularia</taxon>
    </lineage>
</organism>
<feature type="compositionally biased region" description="Basic and acidic residues" evidence="3">
    <location>
        <begin position="24"/>
        <end position="39"/>
    </location>
</feature>
<dbReference type="EMBL" id="MU866083">
    <property type="protein sequence ID" value="KAK4181926.1"/>
    <property type="molecule type" value="Genomic_DNA"/>
</dbReference>
<keyword evidence="6" id="KW-1185">Reference proteome</keyword>